<feature type="chain" id="PRO_5046610297" evidence="1">
    <location>
        <begin position="27"/>
        <end position="79"/>
    </location>
</feature>
<dbReference type="EMBL" id="CAXLJM020000154">
    <property type="protein sequence ID" value="CAL8143314.1"/>
    <property type="molecule type" value="Genomic_DNA"/>
</dbReference>
<organism evidence="2 3">
    <name type="scientific">Orchesella dallaii</name>
    <dbReference type="NCBI Taxonomy" id="48710"/>
    <lineage>
        <taxon>Eukaryota</taxon>
        <taxon>Metazoa</taxon>
        <taxon>Ecdysozoa</taxon>
        <taxon>Arthropoda</taxon>
        <taxon>Hexapoda</taxon>
        <taxon>Collembola</taxon>
        <taxon>Entomobryomorpha</taxon>
        <taxon>Entomobryoidea</taxon>
        <taxon>Orchesellidae</taxon>
        <taxon>Orchesellinae</taxon>
        <taxon>Orchesella</taxon>
    </lineage>
</organism>
<reference evidence="2 3" key="1">
    <citation type="submission" date="2024-08" db="EMBL/GenBank/DDBJ databases">
        <authorList>
            <person name="Cucini C."/>
            <person name="Frati F."/>
        </authorList>
    </citation>
    <scope>NUCLEOTIDE SEQUENCE [LARGE SCALE GENOMIC DNA]</scope>
</reference>
<keyword evidence="3" id="KW-1185">Reference proteome</keyword>
<proteinExistence type="predicted"/>
<protein>
    <submittedName>
        <fullName evidence="2">Uncharacterized protein</fullName>
    </submittedName>
</protein>
<keyword evidence="1" id="KW-0732">Signal</keyword>
<evidence type="ECO:0000313" key="3">
    <source>
        <dbReference type="Proteomes" id="UP001642540"/>
    </source>
</evidence>
<gene>
    <name evidence="2" type="ORF">ODALV1_LOCUS29454</name>
</gene>
<comment type="caution">
    <text evidence="2">The sequence shown here is derived from an EMBL/GenBank/DDBJ whole genome shotgun (WGS) entry which is preliminary data.</text>
</comment>
<evidence type="ECO:0000313" key="2">
    <source>
        <dbReference type="EMBL" id="CAL8143314.1"/>
    </source>
</evidence>
<dbReference type="SUPFAM" id="SSF57095">
    <property type="entry name" value="Scorpion toxin-like"/>
    <property type="match status" value="1"/>
</dbReference>
<dbReference type="Proteomes" id="UP001642540">
    <property type="component" value="Unassembled WGS sequence"/>
</dbReference>
<feature type="signal peptide" evidence="1">
    <location>
        <begin position="1"/>
        <end position="26"/>
    </location>
</feature>
<accession>A0ABP1S3T4</accession>
<sequence length="79" mass="8677">MKSGIQFGIVFACLVAMLGFISTVQGDCWPNELGHPATHCVGTQKQHLCHYICRNDKHDGGYCHHSKCYCHGNCNSVAP</sequence>
<name>A0ABP1S3T4_9HEXA</name>
<evidence type="ECO:0000256" key="1">
    <source>
        <dbReference type="SAM" id="SignalP"/>
    </source>
</evidence>
<dbReference type="InterPro" id="IPR036574">
    <property type="entry name" value="Scorpion_toxin-like_sf"/>
</dbReference>